<dbReference type="EMBL" id="CP088101">
    <property type="protein sequence ID" value="UFW91891.1"/>
    <property type="molecule type" value="Genomic_DNA"/>
</dbReference>
<keyword evidence="2" id="KW-1185">Reference proteome</keyword>
<keyword evidence="1" id="KW-0614">Plasmid</keyword>
<geneLocation type="plasmid" evidence="1 2">
    <name>pCC829_1</name>
</geneLocation>
<dbReference type="RefSeq" id="WP_231145748.1">
    <property type="nucleotide sequence ID" value="NZ_CP088101.1"/>
</dbReference>
<protein>
    <recommendedName>
        <fullName evidence="3">Transposase IS30-like HTH domain-containing protein</fullName>
    </recommendedName>
</protein>
<proteinExistence type="predicted"/>
<evidence type="ECO:0000313" key="2">
    <source>
        <dbReference type="Proteomes" id="UP001430990"/>
    </source>
</evidence>
<dbReference type="Proteomes" id="UP001430990">
    <property type="component" value="Plasmid pCC829_1"/>
</dbReference>
<gene>
    <name evidence="1" type="ORF">BjapCC829_46635</name>
</gene>
<evidence type="ECO:0000313" key="1">
    <source>
        <dbReference type="EMBL" id="UFW91891.1"/>
    </source>
</evidence>
<name>A0ABY3R2Y7_9BRAD</name>
<reference evidence="1" key="1">
    <citation type="submission" date="2021-11" db="EMBL/GenBank/DDBJ databases">
        <title>Australian commercial rhizobial inoculants.</title>
        <authorList>
            <person name="Kohlmeier M.G."/>
            <person name="O'Hara G.W."/>
            <person name="Colombi E."/>
            <person name="Ramsay J.P."/>
            <person name="Terpolilli J."/>
        </authorList>
    </citation>
    <scope>NUCLEOTIDE SEQUENCE</scope>
    <source>
        <strain evidence="1">CC829</strain>
        <plasmid evidence="1">pCC829_1</plasmid>
    </source>
</reference>
<accession>A0ABY3R2Y7</accession>
<sequence>MKVAKITLIAVAGPGRDDEGKTVYKTGGLTMRRLLARPWTEDEEKRLRQMAEAGMKTSLIARKLKRPVGSIYTKMAKQQRQPGPDQLLSPAG</sequence>
<evidence type="ECO:0008006" key="3">
    <source>
        <dbReference type="Google" id="ProtNLM"/>
    </source>
</evidence>
<organism evidence="1 2">
    <name type="scientific">Bradyrhizobium barranii</name>
    <dbReference type="NCBI Taxonomy" id="2992140"/>
    <lineage>
        <taxon>Bacteria</taxon>
        <taxon>Pseudomonadati</taxon>
        <taxon>Pseudomonadota</taxon>
        <taxon>Alphaproteobacteria</taxon>
        <taxon>Hyphomicrobiales</taxon>
        <taxon>Nitrobacteraceae</taxon>
        <taxon>Bradyrhizobium</taxon>
    </lineage>
</organism>